<evidence type="ECO:0000313" key="5">
    <source>
        <dbReference type="Proteomes" id="UP000762703"/>
    </source>
</evidence>
<dbReference type="InterPro" id="IPR003723">
    <property type="entry name" value="Precorrin-6x_reduct"/>
</dbReference>
<comment type="pathway">
    <text evidence="1">Cofactor biosynthesis; adenosylcobalamin biosynthesis.</text>
</comment>
<protein>
    <submittedName>
        <fullName evidence="4">Precorrin-6A reductase</fullName>
        <ecNumber evidence="4">1.3.1.54</ecNumber>
    </submittedName>
</protein>
<dbReference type="Pfam" id="PF02571">
    <property type="entry name" value="CbiJ"/>
    <property type="match status" value="1"/>
</dbReference>
<dbReference type="NCBIfam" id="TIGR00715">
    <property type="entry name" value="precor6x_red"/>
    <property type="match status" value="1"/>
</dbReference>
<dbReference type="PANTHER" id="PTHR36925">
    <property type="entry name" value="COBALT-PRECORRIN-6A REDUCTASE"/>
    <property type="match status" value="1"/>
</dbReference>
<accession>A0A8T3VED6</accession>
<gene>
    <name evidence="4" type="primary">cobK</name>
    <name evidence="4" type="ORF">E7Z73_07375</name>
</gene>
<evidence type="ECO:0000256" key="2">
    <source>
        <dbReference type="ARBA" id="ARBA00022573"/>
    </source>
</evidence>
<dbReference type="RefSeq" id="WP_303737194.1">
    <property type="nucleotide sequence ID" value="NZ_SUTE01000056.1"/>
</dbReference>
<keyword evidence="2" id="KW-0169">Cobalamin biosynthesis</keyword>
<dbReference type="GO" id="GO:0009236">
    <property type="term" value="P:cobalamin biosynthetic process"/>
    <property type="evidence" value="ECO:0007669"/>
    <property type="project" value="UniProtKB-KW"/>
</dbReference>
<evidence type="ECO:0000313" key="4">
    <source>
        <dbReference type="EMBL" id="MBE6505542.1"/>
    </source>
</evidence>
<dbReference type="PROSITE" id="PS51014">
    <property type="entry name" value="COBK_CBIJ"/>
    <property type="match status" value="1"/>
</dbReference>
<dbReference type="Proteomes" id="UP000762703">
    <property type="component" value="Unassembled WGS sequence"/>
</dbReference>
<proteinExistence type="predicted"/>
<sequence>MKKLNILLLGGTKDSTELIKHLKVNYDTDILTTTTTEYGSKLALEAGSDETISRPLLKDEIIELINDSDFDLLIDATHPFAEHITQTSVSVSKICEIAYIRFERPSLNLDDFDTSHIIYAKSFENAGEIISKEIPDGNVLHFAGANTMEDVLKNVSKERFYPRVLKVPKSMEKCEKLGIDDEHIIAMKGAASLKENIDLIEKYDASVMITKESGEIGGVIEKIEAANQKDISLIMIKRPVIKELNKKDIVSNLDEFDKKLESLF</sequence>
<name>A0A8T3VED6_9EURY</name>
<reference evidence="4" key="1">
    <citation type="submission" date="2019-04" db="EMBL/GenBank/DDBJ databases">
        <title>Evolution of Biomass-Degrading Anaerobic Consortia Revealed by Metagenomics.</title>
        <authorList>
            <person name="Peng X."/>
        </authorList>
    </citation>
    <scope>NUCLEOTIDE SEQUENCE</scope>
    <source>
        <strain evidence="4">SIG12</strain>
    </source>
</reference>
<organism evidence="4 5">
    <name type="scientific">Methanobrevibacter millerae</name>
    <dbReference type="NCBI Taxonomy" id="230361"/>
    <lineage>
        <taxon>Archaea</taxon>
        <taxon>Methanobacteriati</taxon>
        <taxon>Methanobacteriota</taxon>
        <taxon>Methanomada group</taxon>
        <taxon>Methanobacteria</taxon>
        <taxon>Methanobacteriales</taxon>
        <taxon>Methanobacteriaceae</taxon>
        <taxon>Methanobrevibacter</taxon>
    </lineage>
</organism>
<comment type="caution">
    <text evidence="4">The sequence shown here is derived from an EMBL/GenBank/DDBJ whole genome shotgun (WGS) entry which is preliminary data.</text>
</comment>
<dbReference type="GO" id="GO:0016994">
    <property type="term" value="F:precorrin-6A reductase activity"/>
    <property type="evidence" value="ECO:0007669"/>
    <property type="project" value="UniProtKB-EC"/>
</dbReference>
<dbReference type="EC" id="1.3.1.54" evidence="4"/>
<dbReference type="PANTHER" id="PTHR36925:SF1">
    <property type="entry name" value="COBALT-PRECORRIN-6A REDUCTASE"/>
    <property type="match status" value="1"/>
</dbReference>
<evidence type="ECO:0000256" key="3">
    <source>
        <dbReference type="ARBA" id="ARBA00023002"/>
    </source>
</evidence>
<evidence type="ECO:0000256" key="1">
    <source>
        <dbReference type="ARBA" id="ARBA00004953"/>
    </source>
</evidence>
<keyword evidence="3 4" id="KW-0560">Oxidoreductase</keyword>
<dbReference type="AlphaFoldDB" id="A0A8T3VED6"/>
<dbReference type="EMBL" id="SUTE01000056">
    <property type="protein sequence ID" value="MBE6505542.1"/>
    <property type="molecule type" value="Genomic_DNA"/>
</dbReference>